<feature type="transmembrane region" description="Helical" evidence="1">
    <location>
        <begin position="107"/>
        <end position="131"/>
    </location>
</feature>
<dbReference type="Proteomes" id="UP000663848">
    <property type="component" value="Unassembled WGS sequence"/>
</dbReference>
<proteinExistence type="predicted"/>
<gene>
    <name evidence="2" type="ORF">GRG538_LOCUS24364</name>
    <name evidence="3" type="ORF">QYT958_LOCUS10210</name>
</gene>
<dbReference type="Gene3D" id="3.90.228.10">
    <property type="match status" value="1"/>
</dbReference>
<feature type="transmembrane region" description="Helical" evidence="1">
    <location>
        <begin position="187"/>
        <end position="207"/>
    </location>
</feature>
<reference evidence="3" key="1">
    <citation type="submission" date="2021-02" db="EMBL/GenBank/DDBJ databases">
        <authorList>
            <person name="Nowell W R."/>
        </authorList>
    </citation>
    <scope>NUCLEOTIDE SEQUENCE</scope>
</reference>
<feature type="transmembrane region" description="Helical" evidence="1">
    <location>
        <begin position="48"/>
        <end position="71"/>
    </location>
</feature>
<feature type="transmembrane region" description="Helical" evidence="1">
    <location>
        <begin position="213"/>
        <end position="236"/>
    </location>
</feature>
<protein>
    <recommendedName>
        <fullName evidence="5">PARP catalytic domain-containing protein</fullName>
    </recommendedName>
</protein>
<feature type="transmembrane region" description="Helical" evidence="1">
    <location>
        <begin position="12"/>
        <end position="36"/>
    </location>
</feature>
<evidence type="ECO:0000313" key="2">
    <source>
        <dbReference type="EMBL" id="CAF3634998.1"/>
    </source>
</evidence>
<keyword evidence="1" id="KW-0472">Membrane</keyword>
<dbReference type="AlphaFoldDB" id="A0A821AGP8"/>
<keyword evidence="1" id="KW-0812">Transmembrane</keyword>
<evidence type="ECO:0008006" key="5">
    <source>
        <dbReference type="Google" id="ProtNLM"/>
    </source>
</evidence>
<comment type="caution">
    <text evidence="3">The sequence shown here is derived from an EMBL/GenBank/DDBJ whole genome shotgun (WGS) entry which is preliminary data.</text>
</comment>
<dbReference type="EMBL" id="CAJNYT010004135">
    <property type="protein sequence ID" value="CAF3634998.1"/>
    <property type="molecule type" value="Genomic_DNA"/>
</dbReference>
<keyword evidence="1" id="KW-1133">Transmembrane helix</keyword>
<evidence type="ECO:0000313" key="3">
    <source>
        <dbReference type="EMBL" id="CAF4580083.1"/>
    </source>
</evidence>
<dbReference type="EMBL" id="CAJOBR010001120">
    <property type="protein sequence ID" value="CAF4580083.1"/>
    <property type="molecule type" value="Genomic_DNA"/>
</dbReference>
<dbReference type="Proteomes" id="UP000663872">
    <property type="component" value="Unassembled WGS sequence"/>
</dbReference>
<evidence type="ECO:0000256" key="1">
    <source>
        <dbReference type="SAM" id="Phobius"/>
    </source>
</evidence>
<name>A0A821AGP8_9BILA</name>
<accession>A0A821AGP8</accession>
<sequence>MCWCHLACCYKALPLYTAAILFVEFILVIVRIAIFFSPSSQLVTNSQAVAGFILDWISSLAATLLGILVALTILIILLAILAAILAALCSSSSQAVAGFILDWISSLAATLLGILVALTILIILLAILAALCSSSSSKNRVHSYNEDSTSNTLKDLWKNKPLQRLIQLNCNCPCYIARPKARFIARLVFLLVCFIFRIIAIALYASAGSNTNGGSLAIVCAISLACLGTIFLIDLYHYGVWWHYRPQCDTRCSLLSKKHKRYIPYHLIGVNRTMRLGDKPCPDGFQCRNRLLEHILIFHSDDFKPQERYSQVQQKNPDDTLYIGFHRTKPEAAVSIAHSDFSISTNPRTTMLGQGVYFARSMAETEGKANSAGAYICAEIQMGRVKNVSPGSDINALRGTRDWWATYDTVYYNHPNDSRDEFCVKSPDQILRWVMVVDPECDEKVRNYGLDTEFDDTKCGCI</sequence>
<evidence type="ECO:0000313" key="4">
    <source>
        <dbReference type="Proteomes" id="UP000663848"/>
    </source>
</evidence>
<organism evidence="3 4">
    <name type="scientific">Rotaria socialis</name>
    <dbReference type="NCBI Taxonomy" id="392032"/>
    <lineage>
        <taxon>Eukaryota</taxon>
        <taxon>Metazoa</taxon>
        <taxon>Spiralia</taxon>
        <taxon>Gnathifera</taxon>
        <taxon>Rotifera</taxon>
        <taxon>Eurotatoria</taxon>
        <taxon>Bdelloidea</taxon>
        <taxon>Philodinida</taxon>
        <taxon>Philodinidae</taxon>
        <taxon>Rotaria</taxon>
    </lineage>
</organism>
<dbReference type="SUPFAM" id="SSF56399">
    <property type="entry name" value="ADP-ribosylation"/>
    <property type="match status" value="1"/>
</dbReference>
<feature type="transmembrane region" description="Helical" evidence="1">
    <location>
        <begin position="78"/>
        <end position="101"/>
    </location>
</feature>